<dbReference type="EMBL" id="JEMT01028503">
    <property type="protein sequence ID" value="EXX54341.1"/>
    <property type="molecule type" value="Genomic_DNA"/>
</dbReference>
<comment type="caution">
    <text evidence="1">The sequence shown here is derived from an EMBL/GenBank/DDBJ whole genome shotgun (WGS) entry which is preliminary data.</text>
</comment>
<proteinExistence type="predicted"/>
<dbReference type="Proteomes" id="UP000022910">
    <property type="component" value="Unassembled WGS sequence"/>
</dbReference>
<name>A0A015K4I9_RHIIW</name>
<protein>
    <submittedName>
        <fullName evidence="1">Uncharacterized protein</fullName>
    </submittedName>
</protein>
<dbReference type="OrthoDB" id="2305952at2759"/>
<reference evidence="1 2" key="1">
    <citation type="submission" date="2014-02" db="EMBL/GenBank/DDBJ databases">
        <title>Single nucleus genome sequencing reveals high similarity among nuclei of an endomycorrhizal fungus.</title>
        <authorList>
            <person name="Lin K."/>
            <person name="Geurts R."/>
            <person name="Zhang Z."/>
            <person name="Limpens E."/>
            <person name="Saunders D.G."/>
            <person name="Mu D."/>
            <person name="Pang E."/>
            <person name="Cao H."/>
            <person name="Cha H."/>
            <person name="Lin T."/>
            <person name="Zhou Q."/>
            <person name="Shang Y."/>
            <person name="Li Y."/>
            <person name="Ivanov S."/>
            <person name="Sharma T."/>
            <person name="Velzen R.V."/>
            <person name="Ruijter N.D."/>
            <person name="Aanen D.K."/>
            <person name="Win J."/>
            <person name="Kamoun S."/>
            <person name="Bisseling T."/>
            <person name="Huang S."/>
        </authorList>
    </citation>
    <scope>NUCLEOTIDE SEQUENCE [LARGE SCALE GENOMIC DNA]</scope>
    <source>
        <strain evidence="2">DAOM197198w</strain>
    </source>
</reference>
<sequence length="104" mass="11948">MPLNKSDSIYAEWGIFKRSMNNDSRLGITSIGEVFVSNTFIELYNNWLNTDIGKNYKANKLIAVYVTKLDLSWTANNFRLVDNLNAKLAVCEKSGRHKIKFIIE</sequence>
<organism evidence="1 2">
    <name type="scientific">Rhizophagus irregularis (strain DAOM 197198w)</name>
    <name type="common">Glomus intraradices</name>
    <dbReference type="NCBI Taxonomy" id="1432141"/>
    <lineage>
        <taxon>Eukaryota</taxon>
        <taxon>Fungi</taxon>
        <taxon>Fungi incertae sedis</taxon>
        <taxon>Mucoromycota</taxon>
        <taxon>Glomeromycotina</taxon>
        <taxon>Glomeromycetes</taxon>
        <taxon>Glomerales</taxon>
        <taxon>Glomeraceae</taxon>
        <taxon>Rhizophagus</taxon>
    </lineage>
</organism>
<keyword evidence="2" id="KW-1185">Reference proteome</keyword>
<evidence type="ECO:0000313" key="2">
    <source>
        <dbReference type="Proteomes" id="UP000022910"/>
    </source>
</evidence>
<dbReference type="AlphaFoldDB" id="A0A015K4I9"/>
<evidence type="ECO:0000313" key="1">
    <source>
        <dbReference type="EMBL" id="EXX54341.1"/>
    </source>
</evidence>
<gene>
    <name evidence="1" type="ORF">RirG_235450</name>
</gene>
<dbReference type="HOGENOM" id="CLU_2251542_0_0_1"/>
<accession>A0A015K4I9</accession>